<dbReference type="Proteomes" id="UP000887159">
    <property type="component" value="Unassembled WGS sequence"/>
</dbReference>
<accession>A0A8X6RU28</accession>
<sequence length="155" mass="17288">MTPELAPPSHIDEWCNIPQDQIDNLILSMPRLLRSYFSGVGGGGIEIFNRKGGTRVQKSLETYDVESIGHNKGSVGNKCDSESKDQVSEENITAVINELGYSDKHFLISAFTGENVDKAFKALLDILMYNNLIIFDSEEVDITLNRKKKRSNCSC</sequence>
<keyword evidence="2" id="KW-1185">Reference proteome</keyword>
<protein>
    <submittedName>
        <fullName evidence="1">Uncharacterized protein</fullName>
    </submittedName>
</protein>
<dbReference type="Pfam" id="PF00071">
    <property type="entry name" value="Ras"/>
    <property type="match status" value="1"/>
</dbReference>
<dbReference type="InterPro" id="IPR001806">
    <property type="entry name" value="Small_GTPase"/>
</dbReference>
<organism evidence="1 2">
    <name type="scientific">Trichonephila clavipes</name>
    <name type="common">Golden silk orbweaver</name>
    <name type="synonym">Nephila clavipes</name>
    <dbReference type="NCBI Taxonomy" id="2585209"/>
    <lineage>
        <taxon>Eukaryota</taxon>
        <taxon>Metazoa</taxon>
        <taxon>Ecdysozoa</taxon>
        <taxon>Arthropoda</taxon>
        <taxon>Chelicerata</taxon>
        <taxon>Arachnida</taxon>
        <taxon>Araneae</taxon>
        <taxon>Araneomorphae</taxon>
        <taxon>Entelegynae</taxon>
        <taxon>Araneoidea</taxon>
        <taxon>Nephilidae</taxon>
        <taxon>Trichonephila</taxon>
    </lineage>
</organism>
<reference evidence="1" key="1">
    <citation type="submission" date="2020-08" db="EMBL/GenBank/DDBJ databases">
        <title>Multicomponent nature underlies the extraordinary mechanical properties of spider dragline silk.</title>
        <authorList>
            <person name="Kono N."/>
            <person name="Nakamura H."/>
            <person name="Mori M."/>
            <person name="Yoshida Y."/>
            <person name="Ohtoshi R."/>
            <person name="Malay A.D."/>
            <person name="Moran D.A.P."/>
            <person name="Tomita M."/>
            <person name="Numata K."/>
            <person name="Arakawa K."/>
        </authorList>
    </citation>
    <scope>NUCLEOTIDE SEQUENCE</scope>
</reference>
<proteinExistence type="predicted"/>
<gene>
    <name evidence="1" type="ORF">TNCV_1467931</name>
</gene>
<evidence type="ECO:0000313" key="1">
    <source>
        <dbReference type="EMBL" id="GFY01802.1"/>
    </source>
</evidence>
<name>A0A8X6RU28_TRICX</name>
<dbReference type="EMBL" id="BMAU01021230">
    <property type="protein sequence ID" value="GFY01802.1"/>
    <property type="molecule type" value="Genomic_DNA"/>
</dbReference>
<dbReference type="SUPFAM" id="SSF52540">
    <property type="entry name" value="P-loop containing nucleoside triphosphate hydrolases"/>
    <property type="match status" value="1"/>
</dbReference>
<dbReference type="GO" id="GO:0005525">
    <property type="term" value="F:GTP binding"/>
    <property type="evidence" value="ECO:0007669"/>
    <property type="project" value="InterPro"/>
</dbReference>
<evidence type="ECO:0000313" key="2">
    <source>
        <dbReference type="Proteomes" id="UP000887159"/>
    </source>
</evidence>
<dbReference type="Gene3D" id="3.40.50.300">
    <property type="entry name" value="P-loop containing nucleotide triphosphate hydrolases"/>
    <property type="match status" value="1"/>
</dbReference>
<comment type="caution">
    <text evidence="1">The sequence shown here is derived from an EMBL/GenBank/DDBJ whole genome shotgun (WGS) entry which is preliminary data.</text>
</comment>
<dbReference type="InterPro" id="IPR027417">
    <property type="entry name" value="P-loop_NTPase"/>
</dbReference>
<dbReference type="GO" id="GO:0003924">
    <property type="term" value="F:GTPase activity"/>
    <property type="evidence" value="ECO:0007669"/>
    <property type="project" value="InterPro"/>
</dbReference>
<dbReference type="AlphaFoldDB" id="A0A8X6RU28"/>